<dbReference type="RefSeq" id="XP_005718649.1">
    <property type="nucleotide sequence ID" value="XM_005718592.1"/>
</dbReference>
<dbReference type="PhylomeDB" id="R7QKY5"/>
<accession>R7QKY5</accession>
<proteinExistence type="predicted"/>
<evidence type="ECO:0000313" key="1">
    <source>
        <dbReference type="EMBL" id="CDF38744.1"/>
    </source>
</evidence>
<name>R7QKY5_CHOCR</name>
<dbReference type="EMBL" id="HG001961">
    <property type="protein sequence ID" value="CDF38744.1"/>
    <property type="molecule type" value="Genomic_DNA"/>
</dbReference>
<protein>
    <submittedName>
        <fullName evidence="1">Uncharacterized protein</fullName>
    </submittedName>
</protein>
<sequence length="47" mass="5505">MPMSKHNMMMVIMGDSEKHKLCTHKFLCVCVSYFVPWHGNACEQKFV</sequence>
<gene>
    <name evidence="1" type="ORF">CHC_T00001217001</name>
</gene>
<reference evidence="2" key="1">
    <citation type="journal article" date="2013" name="Proc. Natl. Acad. Sci. U.S.A.">
        <title>Genome structure and metabolic features in the red seaweed Chondrus crispus shed light on evolution of the Archaeplastida.</title>
        <authorList>
            <person name="Collen J."/>
            <person name="Porcel B."/>
            <person name="Carre W."/>
            <person name="Ball S.G."/>
            <person name="Chaparro C."/>
            <person name="Tonon T."/>
            <person name="Barbeyron T."/>
            <person name="Michel G."/>
            <person name="Noel B."/>
            <person name="Valentin K."/>
            <person name="Elias M."/>
            <person name="Artiguenave F."/>
            <person name="Arun A."/>
            <person name="Aury J.M."/>
            <person name="Barbosa-Neto J.F."/>
            <person name="Bothwell J.H."/>
            <person name="Bouget F.Y."/>
            <person name="Brillet L."/>
            <person name="Cabello-Hurtado F."/>
            <person name="Capella-Gutierrez S."/>
            <person name="Charrier B."/>
            <person name="Cladiere L."/>
            <person name="Cock J.M."/>
            <person name="Coelho S.M."/>
            <person name="Colleoni C."/>
            <person name="Czjzek M."/>
            <person name="Da Silva C."/>
            <person name="Delage L."/>
            <person name="Denoeud F."/>
            <person name="Deschamps P."/>
            <person name="Dittami S.M."/>
            <person name="Gabaldon T."/>
            <person name="Gachon C.M."/>
            <person name="Groisillier A."/>
            <person name="Herve C."/>
            <person name="Jabbari K."/>
            <person name="Katinka M."/>
            <person name="Kloareg B."/>
            <person name="Kowalczyk N."/>
            <person name="Labadie K."/>
            <person name="Leblanc C."/>
            <person name="Lopez P.J."/>
            <person name="McLachlan D.H."/>
            <person name="Meslet-Cladiere L."/>
            <person name="Moustafa A."/>
            <person name="Nehr Z."/>
            <person name="Nyvall Collen P."/>
            <person name="Panaud O."/>
            <person name="Partensky F."/>
            <person name="Poulain J."/>
            <person name="Rensing S.A."/>
            <person name="Rousvoal S."/>
            <person name="Samson G."/>
            <person name="Symeonidi A."/>
            <person name="Weissenbach J."/>
            <person name="Zambounis A."/>
            <person name="Wincker P."/>
            <person name="Boyen C."/>
        </authorList>
    </citation>
    <scope>NUCLEOTIDE SEQUENCE [LARGE SCALE GENOMIC DNA]</scope>
    <source>
        <strain evidence="2">cv. Stackhouse</strain>
    </source>
</reference>
<evidence type="ECO:0000313" key="2">
    <source>
        <dbReference type="Proteomes" id="UP000012073"/>
    </source>
</evidence>
<dbReference type="KEGG" id="ccp:CHC_T00001217001"/>
<keyword evidence="2" id="KW-1185">Reference proteome</keyword>
<dbReference type="Gramene" id="CDF38744">
    <property type="protein sequence ID" value="CDF38744"/>
    <property type="gene ID" value="CHC_T00001217001"/>
</dbReference>
<dbReference type="AlphaFoldDB" id="R7QKY5"/>
<dbReference type="Proteomes" id="UP000012073">
    <property type="component" value="Unassembled WGS sequence"/>
</dbReference>
<organism evidence="1 2">
    <name type="scientific">Chondrus crispus</name>
    <name type="common">Carrageen Irish moss</name>
    <name type="synonym">Polymorpha crispa</name>
    <dbReference type="NCBI Taxonomy" id="2769"/>
    <lineage>
        <taxon>Eukaryota</taxon>
        <taxon>Rhodophyta</taxon>
        <taxon>Florideophyceae</taxon>
        <taxon>Rhodymeniophycidae</taxon>
        <taxon>Gigartinales</taxon>
        <taxon>Gigartinaceae</taxon>
        <taxon>Chondrus</taxon>
    </lineage>
</organism>
<dbReference type="GeneID" id="17326368"/>